<dbReference type="PROSITE" id="PS51194">
    <property type="entry name" value="HELICASE_CTER"/>
    <property type="match status" value="1"/>
</dbReference>
<comment type="caution">
    <text evidence="6">The sequence shown here is derived from an EMBL/GenBank/DDBJ whole genome shotgun (WGS) entry which is preliminary data.</text>
</comment>
<evidence type="ECO:0000256" key="2">
    <source>
        <dbReference type="ARBA" id="ARBA00022801"/>
    </source>
</evidence>
<evidence type="ECO:0000256" key="4">
    <source>
        <dbReference type="ARBA" id="ARBA00022840"/>
    </source>
</evidence>
<evidence type="ECO:0000313" key="6">
    <source>
        <dbReference type="EMBL" id="KKK66291.1"/>
    </source>
</evidence>
<dbReference type="EMBL" id="LAZR01060144">
    <property type="protein sequence ID" value="KKK66291.1"/>
    <property type="molecule type" value="Genomic_DNA"/>
</dbReference>
<dbReference type="PANTHER" id="PTHR47961">
    <property type="entry name" value="DNA POLYMERASE THETA, PUTATIVE (AFU_ORTHOLOGUE AFUA_1G05260)-RELATED"/>
    <property type="match status" value="1"/>
</dbReference>
<dbReference type="GO" id="GO:0004386">
    <property type="term" value="F:helicase activity"/>
    <property type="evidence" value="ECO:0007669"/>
    <property type="project" value="UniProtKB-KW"/>
</dbReference>
<dbReference type="SMART" id="SM00490">
    <property type="entry name" value="HELICc"/>
    <property type="match status" value="1"/>
</dbReference>
<keyword evidence="2" id="KW-0378">Hydrolase</keyword>
<keyword evidence="4" id="KW-0067">ATP-binding</keyword>
<reference evidence="6" key="1">
    <citation type="journal article" date="2015" name="Nature">
        <title>Complex archaea that bridge the gap between prokaryotes and eukaryotes.</title>
        <authorList>
            <person name="Spang A."/>
            <person name="Saw J.H."/>
            <person name="Jorgensen S.L."/>
            <person name="Zaremba-Niedzwiedzka K."/>
            <person name="Martijn J."/>
            <person name="Lind A.E."/>
            <person name="van Eijk R."/>
            <person name="Schleper C."/>
            <person name="Guy L."/>
            <person name="Ettema T.J."/>
        </authorList>
    </citation>
    <scope>NUCLEOTIDE SEQUENCE</scope>
</reference>
<dbReference type="GO" id="GO:0016787">
    <property type="term" value="F:hydrolase activity"/>
    <property type="evidence" value="ECO:0007669"/>
    <property type="project" value="UniProtKB-KW"/>
</dbReference>
<dbReference type="GO" id="GO:0005524">
    <property type="term" value="F:ATP binding"/>
    <property type="evidence" value="ECO:0007669"/>
    <property type="project" value="UniProtKB-KW"/>
</dbReference>
<evidence type="ECO:0000256" key="3">
    <source>
        <dbReference type="ARBA" id="ARBA00022806"/>
    </source>
</evidence>
<sequence>MGKLFKFGIAFHHAGLLPKERKLIEDNFRKGIIKIICCTTTLSAGVNTPARVVILRDFKKYTTSGHNIKNFSGFHETGDGFSYFKSFSANEVFQILGRAGRPGLDSVGYGIILVKNIEERSWVEEFYFKNSTLDKNLIPKYNDLGSGLNKINILKEQVLLRVYEEQEITLEQLKQFFEKTYFWYIIKSKT</sequence>
<organism evidence="6">
    <name type="scientific">marine sediment metagenome</name>
    <dbReference type="NCBI Taxonomy" id="412755"/>
    <lineage>
        <taxon>unclassified sequences</taxon>
        <taxon>metagenomes</taxon>
        <taxon>ecological metagenomes</taxon>
    </lineage>
</organism>
<keyword evidence="3" id="KW-0347">Helicase</keyword>
<evidence type="ECO:0000259" key="5">
    <source>
        <dbReference type="PROSITE" id="PS51194"/>
    </source>
</evidence>
<proteinExistence type="predicted"/>
<feature type="domain" description="Helicase C-terminal" evidence="5">
    <location>
        <begin position="1"/>
        <end position="145"/>
    </location>
</feature>
<dbReference type="InterPro" id="IPR050474">
    <property type="entry name" value="Hel308_SKI2-like"/>
</dbReference>
<dbReference type="InterPro" id="IPR001650">
    <property type="entry name" value="Helicase_C-like"/>
</dbReference>
<evidence type="ECO:0000256" key="1">
    <source>
        <dbReference type="ARBA" id="ARBA00022741"/>
    </source>
</evidence>
<protein>
    <recommendedName>
        <fullName evidence="5">Helicase C-terminal domain-containing protein</fullName>
    </recommendedName>
</protein>
<dbReference type="Pfam" id="PF00271">
    <property type="entry name" value="Helicase_C"/>
    <property type="match status" value="1"/>
</dbReference>
<dbReference type="InterPro" id="IPR027417">
    <property type="entry name" value="P-loop_NTPase"/>
</dbReference>
<dbReference type="PANTHER" id="PTHR47961:SF6">
    <property type="entry name" value="DNA-DIRECTED DNA POLYMERASE"/>
    <property type="match status" value="1"/>
</dbReference>
<accession>A0A0F9A278</accession>
<name>A0A0F9A278_9ZZZZ</name>
<dbReference type="SUPFAM" id="SSF52540">
    <property type="entry name" value="P-loop containing nucleoside triphosphate hydrolases"/>
    <property type="match status" value="1"/>
</dbReference>
<dbReference type="Gene3D" id="3.40.50.300">
    <property type="entry name" value="P-loop containing nucleotide triphosphate hydrolases"/>
    <property type="match status" value="1"/>
</dbReference>
<feature type="non-terminal residue" evidence="6">
    <location>
        <position position="190"/>
    </location>
</feature>
<gene>
    <name evidence="6" type="ORF">LCGC14_2965590</name>
</gene>
<keyword evidence="1" id="KW-0547">Nucleotide-binding</keyword>
<dbReference type="CDD" id="cd18795">
    <property type="entry name" value="SF2_C_Ski2"/>
    <property type="match status" value="1"/>
</dbReference>
<dbReference type="AlphaFoldDB" id="A0A0F9A278"/>